<feature type="signal peptide" evidence="2">
    <location>
        <begin position="1"/>
        <end position="18"/>
    </location>
</feature>
<keyword evidence="4" id="KW-1185">Reference proteome</keyword>
<dbReference type="Proteomes" id="UP001497382">
    <property type="component" value="Unassembled WGS sequence"/>
</dbReference>
<keyword evidence="1" id="KW-1133">Transmembrane helix</keyword>
<feature type="transmembrane region" description="Helical" evidence="1">
    <location>
        <begin position="329"/>
        <end position="348"/>
    </location>
</feature>
<evidence type="ECO:0000313" key="4">
    <source>
        <dbReference type="Proteomes" id="UP001497382"/>
    </source>
</evidence>
<organism evidence="3 4">
    <name type="scientific">Larinioides sclopetarius</name>
    <dbReference type="NCBI Taxonomy" id="280406"/>
    <lineage>
        <taxon>Eukaryota</taxon>
        <taxon>Metazoa</taxon>
        <taxon>Ecdysozoa</taxon>
        <taxon>Arthropoda</taxon>
        <taxon>Chelicerata</taxon>
        <taxon>Arachnida</taxon>
        <taxon>Araneae</taxon>
        <taxon>Araneomorphae</taxon>
        <taxon>Entelegynae</taxon>
        <taxon>Araneoidea</taxon>
        <taxon>Araneidae</taxon>
        <taxon>Larinioides</taxon>
    </lineage>
</organism>
<evidence type="ECO:0000313" key="3">
    <source>
        <dbReference type="EMBL" id="CAL1280953.1"/>
    </source>
</evidence>
<protein>
    <submittedName>
        <fullName evidence="3">Uncharacterized protein</fullName>
    </submittedName>
</protein>
<keyword evidence="1" id="KW-0812">Transmembrane</keyword>
<reference evidence="3 4" key="1">
    <citation type="submission" date="2024-04" db="EMBL/GenBank/DDBJ databases">
        <authorList>
            <person name="Rising A."/>
            <person name="Reimegard J."/>
            <person name="Sonavane S."/>
            <person name="Akerstrom W."/>
            <person name="Nylinder S."/>
            <person name="Hedman E."/>
            <person name="Kallberg Y."/>
        </authorList>
    </citation>
    <scope>NUCLEOTIDE SEQUENCE [LARGE SCALE GENOMIC DNA]</scope>
</reference>
<sequence>MRYLVLVLVAFCVRSTYGENVLMETVFAVTACRSACLDEHTVLVKTEKNCKDDLNCTMCWETCEMMNQNLKLWRSLCTVPEVCLPGCQTACKMSTDNSLSENDALVPLSVTTKFDRDTKRYTLHWIPERLPESRRTILYTVLFKDKGEDWQIITQTVNYAVEIKGNLIGRTTAIRILAANVTHQIAFTETNFVNSLVTEKKVYLGDGNWSPQLVSMVRSDTSTGILTTITWPRIPEEFGPNEYEVSWNAVGDPMEVTGHLQTSENKAVLTLWPDSIYLVTVDRYTSDGIIYGDTTQALVINTKKLISSHLGDVSTLCNFEDKFHISNSAYILVFVVVSVSYIVLYFIMSKVAREGREEDRKKALQASLMFDKANKLRKVLVNQELINGKPSLSDTRNSSKKELILSV</sequence>
<evidence type="ECO:0000256" key="1">
    <source>
        <dbReference type="SAM" id="Phobius"/>
    </source>
</evidence>
<comment type="caution">
    <text evidence="3">The sequence shown here is derived from an EMBL/GenBank/DDBJ whole genome shotgun (WGS) entry which is preliminary data.</text>
</comment>
<gene>
    <name evidence="3" type="ORF">LARSCL_LOCUS11283</name>
</gene>
<keyword evidence="2" id="KW-0732">Signal</keyword>
<name>A0AAV2AEK7_9ARAC</name>
<dbReference type="AlphaFoldDB" id="A0AAV2AEK7"/>
<keyword evidence="1" id="KW-0472">Membrane</keyword>
<dbReference type="EMBL" id="CAXIEN010000138">
    <property type="protein sequence ID" value="CAL1280953.1"/>
    <property type="molecule type" value="Genomic_DNA"/>
</dbReference>
<feature type="chain" id="PRO_5043942948" evidence="2">
    <location>
        <begin position="19"/>
        <end position="407"/>
    </location>
</feature>
<evidence type="ECO:0000256" key="2">
    <source>
        <dbReference type="SAM" id="SignalP"/>
    </source>
</evidence>
<accession>A0AAV2AEK7</accession>
<proteinExistence type="predicted"/>